<dbReference type="GO" id="GO:0004519">
    <property type="term" value="F:endonuclease activity"/>
    <property type="evidence" value="ECO:0007669"/>
    <property type="project" value="UniProtKB-KW"/>
</dbReference>
<proteinExistence type="predicted"/>
<dbReference type="RefSeq" id="WP_130716134.1">
    <property type="nucleotide sequence ID" value="NZ_JAWJWJ010000005.1"/>
</dbReference>
<protein>
    <submittedName>
        <fullName evidence="1">Endonuclease</fullName>
    </submittedName>
</protein>
<dbReference type="SUPFAM" id="SSF56219">
    <property type="entry name" value="DNase I-like"/>
    <property type="match status" value="1"/>
</dbReference>
<reference evidence="1 2" key="1">
    <citation type="submission" date="2019-02" db="EMBL/GenBank/DDBJ databases">
        <title>The genomic architecture of introgression among sibling species of bacteria.</title>
        <authorList>
            <person name="Cavassim M.I.A."/>
            <person name="Moeskjaer S."/>
            <person name="Moslemi C."/>
            <person name="Fields B."/>
            <person name="Bachmann A."/>
            <person name="Vilhjalmsson B."/>
            <person name="Schierup M.H."/>
            <person name="Young J.P.W."/>
            <person name="Andersen S.U."/>
        </authorList>
    </citation>
    <scope>NUCLEOTIDE SEQUENCE [LARGE SCALE GENOMIC DNA]</scope>
    <source>
        <strain evidence="1 2">SM135B</strain>
    </source>
</reference>
<keyword evidence="1" id="KW-0255">Endonuclease</keyword>
<dbReference type="PANTHER" id="PTHR11371">
    <property type="entry name" value="DEOXYRIBONUCLEASE"/>
    <property type="match status" value="1"/>
</dbReference>
<dbReference type="Proteomes" id="UP000292974">
    <property type="component" value="Unassembled WGS sequence"/>
</dbReference>
<accession>A0A7M3DSG4</accession>
<gene>
    <name evidence="1" type="ORF">ELH90_07545</name>
</gene>
<sequence>MSNNYAGMRRALEGQPKGTIERCAQRLLDIRKTLAPLRTQKKDSSLLLATWNIRDFDSNKFGFGPRLPETFYYIAELIACFDLVAIQEVNRDLSALEKVMKILGREWDYIATDTTAGSGGNSERMAFVYNTEKVWFRKIAGEVVLPEGHLVVSSKKVKAPKGQPDVEPKTIEMEQQFARSPFLVAFQSGWFRFSLCTVHIYYGADSGEQLKRRIGEIKQLVEFFADRQDEASSQELDLSGAVENYILLGDFNVVSPEHETMKALKSHGFMVPPEIDGKKVRKLGNHFYDQIAVRVKDKRFKVITGGLIDLYADVFRSTDEDRALYAGFLPKSDPEVDPEFKAKTPQALYEKWRTWQMSDHAPLWLEIDTDFTESYLQTIATGGPPGPKPA</sequence>
<dbReference type="EMBL" id="SIOP01000001">
    <property type="protein sequence ID" value="TAY51560.1"/>
    <property type="molecule type" value="Genomic_DNA"/>
</dbReference>
<evidence type="ECO:0000313" key="2">
    <source>
        <dbReference type="Proteomes" id="UP000292974"/>
    </source>
</evidence>
<dbReference type="AlphaFoldDB" id="A0A7M3DSG4"/>
<comment type="caution">
    <text evidence="1">The sequence shown here is derived from an EMBL/GenBank/DDBJ whole genome shotgun (WGS) entry which is preliminary data.</text>
</comment>
<keyword evidence="1" id="KW-0540">Nuclease</keyword>
<evidence type="ECO:0000313" key="1">
    <source>
        <dbReference type="EMBL" id="TAY51560.1"/>
    </source>
</evidence>
<dbReference type="CDD" id="cd10283">
    <property type="entry name" value="MnuA_DNase1-like"/>
    <property type="match status" value="1"/>
</dbReference>
<dbReference type="Gene3D" id="3.60.10.10">
    <property type="entry name" value="Endonuclease/exonuclease/phosphatase"/>
    <property type="match status" value="1"/>
</dbReference>
<organism evidence="1 2">
    <name type="scientific">Rhizobium leguminosarum</name>
    <dbReference type="NCBI Taxonomy" id="384"/>
    <lineage>
        <taxon>Bacteria</taxon>
        <taxon>Pseudomonadati</taxon>
        <taxon>Pseudomonadota</taxon>
        <taxon>Alphaproteobacteria</taxon>
        <taxon>Hyphomicrobiales</taxon>
        <taxon>Rhizobiaceae</taxon>
        <taxon>Rhizobium/Agrobacterium group</taxon>
        <taxon>Rhizobium</taxon>
    </lineage>
</organism>
<dbReference type="InterPro" id="IPR036691">
    <property type="entry name" value="Endo/exonu/phosph_ase_sf"/>
</dbReference>
<dbReference type="PANTHER" id="PTHR11371:SF31">
    <property type="entry name" value="EXTRACELLULAR NUCLEASE"/>
    <property type="match status" value="1"/>
</dbReference>
<keyword evidence="1" id="KW-0378">Hydrolase</keyword>
<name>A0A7M3DSG4_RHILE</name>